<dbReference type="KEGG" id="adl:AURDEDRAFT_129065"/>
<protein>
    <submittedName>
        <fullName evidence="2">Uncharacterized protein</fullName>
    </submittedName>
</protein>
<sequence length="425" mass="46767">MPTISFYTKPPSFSHEEFAQCVQWALKMESAVMEKTDPPMERPPPFYEVYRDHNPAAIDPVYAKTLQQQHHEIQNLQTIRELRGDAAPSNEVVSIRALEIVVDTIKDVSALHNLALNSTILALQNAGPEPSQARQRDNRRELHLEQRVGPAPRRGNPARREGNQGRTERSHRPEQPHDFVRRVNSQRRRSASPSCISKARTTASRQGPAPAGRSIRRPDTPYPCDHRRRENTEHHADRDYDGDQEMEDAFRIPTPPRRPPTRLGKPAQPAVTDARPAGPDAGDATGPVGLPVVAPTPVPFAAPGTGPSEAITHFFDPNISMPIPPFPRAMPRDPPVPTAMFQLPSHVTRPPVSDTASTADFGPEGASMLVSPATSHLNAFAALPMDAGESGYIHGIDDDFQGLALNPLDIVDQYIIAEPQLPLPI</sequence>
<feature type="compositionally biased region" description="Basic and acidic residues" evidence="1">
    <location>
        <begin position="134"/>
        <end position="146"/>
    </location>
</feature>
<proteinExistence type="predicted"/>
<feature type="region of interest" description="Disordered" evidence="1">
    <location>
        <begin position="126"/>
        <end position="289"/>
    </location>
</feature>
<accession>J0DBN0</accession>
<dbReference type="EMBL" id="JH687830">
    <property type="protein sequence ID" value="EJD38093.1"/>
    <property type="molecule type" value="Genomic_DNA"/>
</dbReference>
<feature type="compositionally biased region" description="Low complexity" evidence="1">
    <location>
        <begin position="272"/>
        <end position="289"/>
    </location>
</feature>
<dbReference type="InParanoid" id="J0DBN0"/>
<feature type="compositionally biased region" description="Polar residues" evidence="1">
    <location>
        <begin position="191"/>
        <end position="205"/>
    </location>
</feature>
<evidence type="ECO:0000256" key="1">
    <source>
        <dbReference type="SAM" id="MobiDB-lite"/>
    </source>
</evidence>
<organism evidence="2 3">
    <name type="scientific">Auricularia subglabra (strain TFB-10046 / SS5)</name>
    <name type="common">White-rot fungus</name>
    <name type="synonym">Auricularia delicata (strain TFB10046)</name>
    <dbReference type="NCBI Taxonomy" id="717982"/>
    <lineage>
        <taxon>Eukaryota</taxon>
        <taxon>Fungi</taxon>
        <taxon>Dikarya</taxon>
        <taxon>Basidiomycota</taxon>
        <taxon>Agaricomycotina</taxon>
        <taxon>Agaricomycetes</taxon>
        <taxon>Auriculariales</taxon>
        <taxon>Auriculariaceae</taxon>
        <taxon>Auricularia</taxon>
    </lineage>
</organism>
<evidence type="ECO:0000313" key="2">
    <source>
        <dbReference type="EMBL" id="EJD38093.1"/>
    </source>
</evidence>
<name>J0DBN0_AURST</name>
<reference evidence="3" key="1">
    <citation type="journal article" date="2012" name="Science">
        <title>The Paleozoic origin of enzymatic lignin decomposition reconstructed from 31 fungal genomes.</title>
        <authorList>
            <person name="Floudas D."/>
            <person name="Binder M."/>
            <person name="Riley R."/>
            <person name="Barry K."/>
            <person name="Blanchette R.A."/>
            <person name="Henrissat B."/>
            <person name="Martinez A.T."/>
            <person name="Otillar R."/>
            <person name="Spatafora J.W."/>
            <person name="Yadav J.S."/>
            <person name="Aerts A."/>
            <person name="Benoit I."/>
            <person name="Boyd A."/>
            <person name="Carlson A."/>
            <person name="Copeland A."/>
            <person name="Coutinho P.M."/>
            <person name="de Vries R.P."/>
            <person name="Ferreira P."/>
            <person name="Findley K."/>
            <person name="Foster B."/>
            <person name="Gaskell J."/>
            <person name="Glotzer D."/>
            <person name="Gorecki P."/>
            <person name="Heitman J."/>
            <person name="Hesse C."/>
            <person name="Hori C."/>
            <person name="Igarashi K."/>
            <person name="Jurgens J.A."/>
            <person name="Kallen N."/>
            <person name="Kersten P."/>
            <person name="Kohler A."/>
            <person name="Kuees U."/>
            <person name="Kumar T.K.A."/>
            <person name="Kuo A."/>
            <person name="LaButti K."/>
            <person name="Larrondo L.F."/>
            <person name="Lindquist E."/>
            <person name="Ling A."/>
            <person name="Lombard V."/>
            <person name="Lucas S."/>
            <person name="Lundell T."/>
            <person name="Martin R."/>
            <person name="McLaughlin D.J."/>
            <person name="Morgenstern I."/>
            <person name="Morin E."/>
            <person name="Murat C."/>
            <person name="Nagy L.G."/>
            <person name="Nolan M."/>
            <person name="Ohm R.A."/>
            <person name="Patyshakuliyeva A."/>
            <person name="Rokas A."/>
            <person name="Ruiz-Duenas F.J."/>
            <person name="Sabat G."/>
            <person name="Salamov A."/>
            <person name="Samejima M."/>
            <person name="Schmutz J."/>
            <person name="Slot J.C."/>
            <person name="St John F."/>
            <person name="Stenlid J."/>
            <person name="Sun H."/>
            <person name="Sun S."/>
            <person name="Syed K."/>
            <person name="Tsang A."/>
            <person name="Wiebenga A."/>
            <person name="Young D."/>
            <person name="Pisabarro A."/>
            <person name="Eastwood D.C."/>
            <person name="Martin F."/>
            <person name="Cullen D."/>
            <person name="Grigoriev I.V."/>
            <person name="Hibbett D.S."/>
        </authorList>
    </citation>
    <scope>NUCLEOTIDE SEQUENCE [LARGE SCALE GENOMIC DNA]</scope>
    <source>
        <strain evidence="3">TFB10046</strain>
    </source>
</reference>
<dbReference type="Proteomes" id="UP000006514">
    <property type="component" value="Unassembled WGS sequence"/>
</dbReference>
<feature type="compositionally biased region" description="Basic and acidic residues" evidence="1">
    <location>
        <begin position="158"/>
        <end position="181"/>
    </location>
</feature>
<keyword evidence="3" id="KW-1185">Reference proteome</keyword>
<evidence type="ECO:0000313" key="3">
    <source>
        <dbReference type="Proteomes" id="UP000006514"/>
    </source>
</evidence>
<feature type="compositionally biased region" description="Basic and acidic residues" evidence="1">
    <location>
        <begin position="216"/>
        <end position="241"/>
    </location>
</feature>
<dbReference type="AlphaFoldDB" id="J0DBN0"/>
<gene>
    <name evidence="2" type="ORF">AURDEDRAFT_129065</name>
</gene>